<feature type="transmembrane region" description="Helical" evidence="1">
    <location>
        <begin position="6"/>
        <end position="28"/>
    </location>
</feature>
<dbReference type="InterPro" id="IPR021271">
    <property type="entry name" value="DUF2850"/>
</dbReference>
<organism evidence="4 7">
    <name type="scientific">Vibrio metoecus</name>
    <dbReference type="NCBI Taxonomy" id="1481663"/>
    <lineage>
        <taxon>Bacteria</taxon>
        <taxon>Pseudomonadati</taxon>
        <taxon>Pseudomonadota</taxon>
        <taxon>Gammaproteobacteria</taxon>
        <taxon>Vibrionales</taxon>
        <taxon>Vibrionaceae</taxon>
        <taxon>Vibrio</taxon>
    </lineage>
</organism>
<dbReference type="PATRIC" id="fig|1481663.10.peg.2894"/>
<dbReference type="EMBL" id="JJMN01000046">
    <property type="protein sequence ID" value="KDO14501.1"/>
    <property type="molecule type" value="Genomic_DNA"/>
</dbReference>
<dbReference type="GeneID" id="94015831"/>
<proteinExistence type="predicted"/>
<dbReference type="RefSeq" id="WP_000032258.1">
    <property type="nucleotide sequence ID" value="NZ_ACZT01000026.1"/>
</dbReference>
<sequence>MSKELVFKSVFWSSLSILGVAFAMLLYVSYQDYVNPKHVFGSWIEIGAPSYQTEVLRFNEQGVFRNDRLISTTFEFDGVAITIRTGNGTFVYELAGTFNSPQLKRIQPTNPTQRFIREGFEYTVNDQGNNATQIRRSALSEHFNEK</sequence>
<evidence type="ECO:0000313" key="3">
    <source>
        <dbReference type="EMBL" id="KQA24454.1"/>
    </source>
</evidence>
<evidence type="ECO:0000313" key="4">
    <source>
        <dbReference type="EMBL" id="KQB00884.1"/>
    </source>
</evidence>
<comment type="caution">
    <text evidence="4">The sequence shown here is derived from an EMBL/GenBank/DDBJ whole genome shotgun (WGS) entry which is preliminary data.</text>
</comment>
<gene>
    <name evidence="3" type="ORF">AAY55_02645</name>
    <name evidence="5" type="ORF">CGU03_03555</name>
    <name evidence="2" type="ORF">DP83_02140</name>
    <name evidence="4" type="ORF">XV92_09935</name>
</gene>
<dbReference type="Proteomes" id="UP000216173">
    <property type="component" value="Unassembled WGS sequence"/>
</dbReference>
<reference evidence="7 8" key="2">
    <citation type="journal article" date="2015" name="Genome Biol. Evol.">
        <title>The Dynamics of Genetic Interactions between Vibrio metoecus and Vibrio cholerae, Two Close Relatives Co-Occurring in the Environment.</title>
        <authorList>
            <person name="Orata F.D."/>
            <person name="Kirchberger P.C."/>
            <person name="Meheust R."/>
            <person name="Barlow E.J."/>
            <person name="Tarr C.L."/>
            <person name="Boucher Y."/>
        </authorList>
    </citation>
    <scope>NUCLEOTIDE SEQUENCE [LARGE SCALE GENOMIC DNA]</scope>
    <source>
        <strain evidence="3 8">08-2459</strain>
        <strain evidence="4 7">YB5B04</strain>
    </source>
</reference>
<evidence type="ECO:0000313" key="8">
    <source>
        <dbReference type="Proteomes" id="UP000053724"/>
    </source>
</evidence>
<dbReference type="EMBL" id="NMSH01000003">
    <property type="protein sequence ID" value="PAR22435.1"/>
    <property type="molecule type" value="Genomic_DNA"/>
</dbReference>
<accession>A0A067BJ93</accession>
<keyword evidence="1" id="KW-1133">Transmembrane helix</keyword>
<reference evidence="5" key="3">
    <citation type="submission" date="2017-07" db="EMBL/GenBank/DDBJ databases">
        <authorList>
            <person name="Sun Z.S."/>
            <person name="Albrecht U."/>
            <person name="Echele G."/>
            <person name="Lee C.C."/>
        </authorList>
    </citation>
    <scope>NUCLEOTIDE SEQUENCE [LARGE SCALE GENOMIC DNA]</scope>
    <source>
        <strain evidence="5">OYP9E10</strain>
    </source>
</reference>
<reference evidence="9" key="4">
    <citation type="submission" date="2017-07" db="EMBL/GenBank/DDBJ databases">
        <authorList>
            <person name="Boucher Y."/>
            <person name="Orata F.D."/>
        </authorList>
    </citation>
    <scope>NUCLEOTIDE SEQUENCE [LARGE SCALE GENOMIC DNA]</scope>
    <source>
        <strain evidence="9">OYP9E10</strain>
    </source>
</reference>
<evidence type="ECO:0000313" key="7">
    <source>
        <dbReference type="Proteomes" id="UP000050491"/>
    </source>
</evidence>
<keyword evidence="1" id="KW-0812">Transmembrane</keyword>
<dbReference type="Proteomes" id="UP000053724">
    <property type="component" value="Unassembled WGS sequence"/>
</dbReference>
<keyword evidence="1" id="KW-0472">Membrane</keyword>
<protein>
    <submittedName>
        <fullName evidence="5">DUF2850 domain-containing protein</fullName>
    </submittedName>
</protein>
<evidence type="ECO:0000256" key="1">
    <source>
        <dbReference type="SAM" id="Phobius"/>
    </source>
</evidence>
<dbReference type="Proteomes" id="UP000027331">
    <property type="component" value="Unassembled WGS sequence"/>
</dbReference>
<dbReference type="EMBL" id="LCUF01000002">
    <property type="protein sequence ID" value="KQA24454.1"/>
    <property type="molecule type" value="Genomic_DNA"/>
</dbReference>
<evidence type="ECO:0000313" key="6">
    <source>
        <dbReference type="Proteomes" id="UP000027331"/>
    </source>
</evidence>
<evidence type="ECO:0000313" key="2">
    <source>
        <dbReference type="EMBL" id="KDO14501.1"/>
    </source>
</evidence>
<evidence type="ECO:0000313" key="9">
    <source>
        <dbReference type="Proteomes" id="UP000216173"/>
    </source>
</evidence>
<dbReference type="Pfam" id="PF11012">
    <property type="entry name" value="DUF2850"/>
    <property type="match status" value="1"/>
</dbReference>
<dbReference type="AlphaFoldDB" id="A0A067BJ93"/>
<name>A0A067BJ93_VIBMT</name>
<keyword evidence="6" id="KW-1185">Reference proteome</keyword>
<reference evidence="2 6" key="1">
    <citation type="submission" date="2014-04" db="EMBL/GenBank/DDBJ databases">
        <title>Vibrio metecus sp. nov., a close relative of Vibrio cholerae isolated from coastal brackish ponds and clinical specimens.</title>
        <authorList>
            <person name="Kirchberger P.C."/>
            <person name="Turnsek M."/>
            <person name="Hunt D.E."/>
            <person name="Haley B.J."/>
            <person name="Colwell R."/>
            <person name="Polz M.F."/>
            <person name="Tarr C.L."/>
            <person name="Boucher Y."/>
        </authorList>
    </citation>
    <scope>NUCLEOTIDE SEQUENCE [LARGE SCALE GENOMIC DNA]</scope>
    <source>
        <strain evidence="2">OP3H</strain>
        <strain evidence="6">PPCK-2014</strain>
    </source>
</reference>
<dbReference type="OrthoDB" id="5904443at2"/>
<dbReference type="EMBL" id="LBGP01000013">
    <property type="protein sequence ID" value="KQB00884.1"/>
    <property type="molecule type" value="Genomic_DNA"/>
</dbReference>
<evidence type="ECO:0000313" key="5">
    <source>
        <dbReference type="EMBL" id="PAR22435.1"/>
    </source>
</evidence>
<dbReference type="Proteomes" id="UP000050491">
    <property type="component" value="Unassembled WGS sequence"/>
</dbReference>